<proteinExistence type="predicted"/>
<evidence type="ECO:0000313" key="3">
    <source>
        <dbReference type="Proteomes" id="UP000076503"/>
    </source>
</evidence>
<organism evidence="2 3">
    <name type="scientific">Pseudoalteromonas luteoviolacea H33</name>
    <dbReference type="NCBI Taxonomy" id="1365251"/>
    <lineage>
        <taxon>Bacteria</taxon>
        <taxon>Pseudomonadati</taxon>
        <taxon>Pseudomonadota</taxon>
        <taxon>Gammaproteobacteria</taxon>
        <taxon>Alteromonadales</taxon>
        <taxon>Pseudoalteromonadaceae</taxon>
        <taxon>Pseudoalteromonas</taxon>
    </lineage>
</organism>
<dbReference type="Pfam" id="PF14534">
    <property type="entry name" value="DUF4440"/>
    <property type="match status" value="1"/>
</dbReference>
<feature type="domain" description="DUF4440" evidence="1">
    <location>
        <begin position="9"/>
        <end position="118"/>
    </location>
</feature>
<name>A0A162AEI5_9GAMM</name>
<dbReference type="InterPro" id="IPR032710">
    <property type="entry name" value="NTF2-like_dom_sf"/>
</dbReference>
<evidence type="ECO:0000259" key="1">
    <source>
        <dbReference type="Pfam" id="PF14534"/>
    </source>
</evidence>
<dbReference type="Proteomes" id="UP000076503">
    <property type="component" value="Unassembled WGS sequence"/>
</dbReference>
<comment type="caution">
    <text evidence="2">The sequence shown here is derived from an EMBL/GenBank/DDBJ whole genome shotgun (WGS) entry which is preliminary data.</text>
</comment>
<sequence>MNHQELNVLATIKRMTNAFNQGELEAVMAQYETQAAVAFEPNQWIHCRKTISECFKEALAIKPTFTYPGTHKVTIAGDIATHTANWVMNAILPSGEAIQESGLSVATLRKQDSGNWLIVIDNPHADK</sequence>
<reference evidence="2 3" key="1">
    <citation type="submission" date="2013-07" db="EMBL/GenBank/DDBJ databases">
        <title>Comparative Genomic and Metabolomic Analysis of Twelve Strains of Pseudoalteromonas luteoviolacea.</title>
        <authorList>
            <person name="Vynne N.G."/>
            <person name="Mansson M."/>
            <person name="Gram L."/>
        </authorList>
    </citation>
    <scope>NUCLEOTIDE SEQUENCE [LARGE SCALE GENOMIC DNA]</scope>
    <source>
        <strain evidence="2 3">H33</strain>
    </source>
</reference>
<dbReference type="EMBL" id="AUXZ01000091">
    <property type="protein sequence ID" value="KZN48433.1"/>
    <property type="molecule type" value="Genomic_DNA"/>
</dbReference>
<dbReference type="OrthoDB" id="1633822at2"/>
<dbReference type="PATRIC" id="fig|1365251.3.peg.3748"/>
<dbReference type="InterPro" id="IPR027843">
    <property type="entry name" value="DUF4440"/>
</dbReference>
<evidence type="ECO:0000313" key="2">
    <source>
        <dbReference type="EMBL" id="KZN48433.1"/>
    </source>
</evidence>
<dbReference type="Gene3D" id="3.10.450.50">
    <property type="match status" value="1"/>
</dbReference>
<accession>A0A162AEI5</accession>
<dbReference type="SUPFAM" id="SSF54427">
    <property type="entry name" value="NTF2-like"/>
    <property type="match status" value="1"/>
</dbReference>
<protein>
    <recommendedName>
        <fullName evidence="1">DUF4440 domain-containing protein</fullName>
    </recommendedName>
</protein>
<dbReference type="AlphaFoldDB" id="A0A162AEI5"/>
<gene>
    <name evidence="2" type="ORF">N476_21415</name>
</gene>
<dbReference type="RefSeq" id="WP_063363032.1">
    <property type="nucleotide sequence ID" value="NZ_AUXZ01000091.1"/>
</dbReference>